<organism evidence="2 3">
    <name type="scientific">Hirsutella minnesotensis 3608</name>
    <dbReference type="NCBI Taxonomy" id="1043627"/>
    <lineage>
        <taxon>Eukaryota</taxon>
        <taxon>Fungi</taxon>
        <taxon>Dikarya</taxon>
        <taxon>Ascomycota</taxon>
        <taxon>Pezizomycotina</taxon>
        <taxon>Sordariomycetes</taxon>
        <taxon>Hypocreomycetidae</taxon>
        <taxon>Hypocreales</taxon>
        <taxon>Ophiocordycipitaceae</taxon>
        <taxon>Hirsutella</taxon>
    </lineage>
</organism>
<reference evidence="2 3" key="1">
    <citation type="journal article" date="2014" name="Genome Biol. Evol.">
        <title>Comparative genomics and transcriptomics analyses reveal divergent lifestyle features of nematode endoparasitic fungus Hirsutella minnesotensis.</title>
        <authorList>
            <person name="Lai Y."/>
            <person name="Liu K."/>
            <person name="Zhang X."/>
            <person name="Zhang X."/>
            <person name="Li K."/>
            <person name="Wang N."/>
            <person name="Shu C."/>
            <person name="Wu Y."/>
            <person name="Wang C."/>
            <person name="Bushley K.E."/>
            <person name="Xiang M."/>
            <person name="Liu X."/>
        </authorList>
    </citation>
    <scope>NUCLEOTIDE SEQUENCE [LARGE SCALE GENOMIC DNA]</scope>
    <source>
        <strain evidence="2 3">3608</strain>
    </source>
</reference>
<accession>A0A0F8A087</accession>
<feature type="region of interest" description="Disordered" evidence="1">
    <location>
        <begin position="1"/>
        <end position="25"/>
    </location>
</feature>
<evidence type="ECO:0000313" key="3">
    <source>
        <dbReference type="Proteomes" id="UP000054481"/>
    </source>
</evidence>
<feature type="compositionally biased region" description="Polar residues" evidence="1">
    <location>
        <begin position="1"/>
        <end position="10"/>
    </location>
</feature>
<keyword evidence="3" id="KW-1185">Reference proteome</keyword>
<protein>
    <submittedName>
        <fullName evidence="2">Uncharacterized protein</fullName>
    </submittedName>
</protein>
<dbReference type="EMBL" id="KQ030936">
    <property type="protein sequence ID" value="KJZ68309.1"/>
    <property type="molecule type" value="Genomic_DNA"/>
</dbReference>
<gene>
    <name evidence="2" type="ORF">HIM_12300</name>
</gene>
<evidence type="ECO:0000313" key="2">
    <source>
        <dbReference type="EMBL" id="KJZ68309.1"/>
    </source>
</evidence>
<sequence>MSAIDSSHTQLPPIRHLNEGNSQPHLHSAVGIERTLQESGGGANATCLGCGRITHSDETRCSLGQCLGAQLALLEEKQSQLQRTLTDIEKSRDQSFEEIKARLLGIEAQLREKGRTVDQLESRQGSVEEILGKVIEDGGRSLAALGDEVVKLVASVNRSLSERGYGGY</sequence>
<dbReference type="AlphaFoldDB" id="A0A0F8A087"/>
<dbReference type="Proteomes" id="UP000054481">
    <property type="component" value="Unassembled WGS sequence"/>
</dbReference>
<evidence type="ECO:0000256" key="1">
    <source>
        <dbReference type="SAM" id="MobiDB-lite"/>
    </source>
</evidence>
<proteinExistence type="predicted"/>
<name>A0A0F8A087_9HYPO</name>